<dbReference type="PROSITE" id="PS50086">
    <property type="entry name" value="TBC_RABGAP"/>
    <property type="match status" value="1"/>
</dbReference>
<dbReference type="SUPFAM" id="SSF47923">
    <property type="entry name" value="Ypt/Rab-GAP domain of gyp1p"/>
    <property type="match status" value="2"/>
</dbReference>
<protein>
    <submittedName>
        <fullName evidence="4">Rab-GTPase-TBC domain-containing protein</fullName>
    </submittedName>
</protein>
<dbReference type="STRING" id="78915.A0A4V1IX94"/>
<dbReference type="InterPro" id="IPR000195">
    <property type="entry name" value="Rab-GAP-TBC_dom"/>
</dbReference>
<accession>A0A4V1IX94</accession>
<feature type="transmembrane region" description="Helical" evidence="2">
    <location>
        <begin position="330"/>
        <end position="350"/>
    </location>
</feature>
<organism evidence="4 5">
    <name type="scientific">Thamnocephalis sphaerospora</name>
    <dbReference type="NCBI Taxonomy" id="78915"/>
    <lineage>
        <taxon>Eukaryota</taxon>
        <taxon>Fungi</taxon>
        <taxon>Fungi incertae sedis</taxon>
        <taxon>Zoopagomycota</taxon>
        <taxon>Zoopagomycotina</taxon>
        <taxon>Zoopagomycetes</taxon>
        <taxon>Zoopagales</taxon>
        <taxon>Sigmoideomycetaceae</taxon>
        <taxon>Thamnocephalis</taxon>
    </lineage>
</organism>
<evidence type="ECO:0000313" key="4">
    <source>
        <dbReference type="EMBL" id="RKP10269.1"/>
    </source>
</evidence>
<dbReference type="Gene3D" id="1.10.472.80">
    <property type="entry name" value="Ypt/Rab-GAP domain of gyp1p, domain 3"/>
    <property type="match status" value="1"/>
</dbReference>
<keyword evidence="2" id="KW-0812">Transmembrane</keyword>
<sequence length="359" mass="40156">MPPKQWKQTRHAARIERINEALARRDLDTLRALATSGVGLVNNGLRRLAWPVLLGFAEKQFTRTEKPAMVHRDAHQVQLDVNRSQNYCSSVTRRSVWREKRRQLSEVALHTLQEDASLHYYQGFHDVCAVLIHVLGDAAAKEAAVMLAHCHLRDAMSATLDPVMRQLDLLYSLVGVRDRALADFLIASDTPPYFALSWVLAWFSHDVPDPARAARLFDLFLCSNPIMPLYVAACVVLAQRDALLAGECEFTKVHHRLIKLQSELITDELLQSAVKLYQECPVLKLQSVAGQELDPTSAPLRFVADLQSEHVLQTSTKDRRIGISSLQQRLLISAAAAGVVLLSAAAARFYPVVIQQLYG</sequence>
<dbReference type="InterPro" id="IPR045913">
    <property type="entry name" value="TBC20/Gyp8-like"/>
</dbReference>
<evidence type="ECO:0000259" key="3">
    <source>
        <dbReference type="PROSITE" id="PS50086"/>
    </source>
</evidence>
<dbReference type="Pfam" id="PF00566">
    <property type="entry name" value="RabGAP-TBC"/>
    <property type="match status" value="1"/>
</dbReference>
<evidence type="ECO:0000256" key="2">
    <source>
        <dbReference type="SAM" id="Phobius"/>
    </source>
</evidence>
<evidence type="ECO:0000313" key="5">
    <source>
        <dbReference type="Proteomes" id="UP000271241"/>
    </source>
</evidence>
<proteinExistence type="predicted"/>
<dbReference type="SMART" id="SM00164">
    <property type="entry name" value="TBC"/>
    <property type="match status" value="1"/>
</dbReference>
<feature type="domain" description="Rab-GAP TBC" evidence="3">
    <location>
        <begin position="40"/>
        <end position="224"/>
    </location>
</feature>
<dbReference type="Gene3D" id="1.10.8.1310">
    <property type="match status" value="1"/>
</dbReference>
<dbReference type="Proteomes" id="UP000271241">
    <property type="component" value="Unassembled WGS sequence"/>
</dbReference>
<keyword evidence="1" id="KW-0343">GTPase activation</keyword>
<gene>
    <name evidence="4" type="ORF">THASP1DRAFT_27953</name>
</gene>
<reference evidence="5" key="1">
    <citation type="journal article" date="2018" name="Nat. Microbiol.">
        <title>Leveraging single-cell genomics to expand the fungal tree of life.</title>
        <authorList>
            <person name="Ahrendt S.R."/>
            <person name="Quandt C.A."/>
            <person name="Ciobanu D."/>
            <person name="Clum A."/>
            <person name="Salamov A."/>
            <person name="Andreopoulos B."/>
            <person name="Cheng J.F."/>
            <person name="Woyke T."/>
            <person name="Pelin A."/>
            <person name="Henrissat B."/>
            <person name="Reynolds N.K."/>
            <person name="Benny G.L."/>
            <person name="Smith M.E."/>
            <person name="James T.Y."/>
            <person name="Grigoriev I.V."/>
        </authorList>
    </citation>
    <scope>NUCLEOTIDE SEQUENCE [LARGE SCALE GENOMIC DNA]</scope>
    <source>
        <strain evidence="5">RSA 1356</strain>
    </source>
</reference>
<dbReference type="GO" id="GO:0006888">
    <property type="term" value="P:endoplasmic reticulum to Golgi vesicle-mediated transport"/>
    <property type="evidence" value="ECO:0007669"/>
    <property type="project" value="TreeGrafter"/>
</dbReference>
<dbReference type="PANTHER" id="PTHR20913">
    <property type="entry name" value="TBC1 DOMAIN FAMILY MEMBER 20/GTPASE"/>
    <property type="match status" value="1"/>
</dbReference>
<dbReference type="GO" id="GO:0005789">
    <property type="term" value="C:endoplasmic reticulum membrane"/>
    <property type="evidence" value="ECO:0007669"/>
    <property type="project" value="TreeGrafter"/>
</dbReference>
<keyword evidence="2" id="KW-0472">Membrane</keyword>
<name>A0A4V1IX94_9FUNG</name>
<dbReference type="OrthoDB" id="206700at2759"/>
<dbReference type="GO" id="GO:0005096">
    <property type="term" value="F:GTPase activator activity"/>
    <property type="evidence" value="ECO:0007669"/>
    <property type="project" value="UniProtKB-KW"/>
</dbReference>
<evidence type="ECO:0000256" key="1">
    <source>
        <dbReference type="ARBA" id="ARBA00022468"/>
    </source>
</evidence>
<dbReference type="InterPro" id="IPR035969">
    <property type="entry name" value="Rab-GAP_TBC_sf"/>
</dbReference>
<keyword evidence="2" id="KW-1133">Transmembrane helix</keyword>
<dbReference type="EMBL" id="KZ992461">
    <property type="protein sequence ID" value="RKP10269.1"/>
    <property type="molecule type" value="Genomic_DNA"/>
</dbReference>
<dbReference type="PANTHER" id="PTHR20913:SF7">
    <property type="entry name" value="RE60063P"/>
    <property type="match status" value="1"/>
</dbReference>
<dbReference type="AlphaFoldDB" id="A0A4V1IX94"/>
<keyword evidence="5" id="KW-1185">Reference proteome</keyword>